<keyword evidence="4" id="KW-1185">Reference proteome</keyword>
<evidence type="ECO:0000313" key="4">
    <source>
        <dbReference type="Proteomes" id="UP000664369"/>
    </source>
</evidence>
<reference evidence="3 4" key="1">
    <citation type="submission" date="2021-03" db="EMBL/GenBank/DDBJ databases">
        <authorList>
            <person name="Kim M.K."/>
        </authorList>
    </citation>
    <scope>NUCLEOTIDE SEQUENCE [LARGE SCALE GENOMIC DNA]</scope>
    <source>
        <strain evidence="3 4">BT442</strain>
    </source>
</reference>
<dbReference type="SUPFAM" id="SSF51556">
    <property type="entry name" value="Metallo-dependent hydrolases"/>
    <property type="match status" value="1"/>
</dbReference>
<dbReference type="PANTHER" id="PTHR43569:SF2">
    <property type="entry name" value="AMIDOHYDROLASE-RELATED DOMAIN-CONTAINING PROTEIN"/>
    <property type="match status" value="1"/>
</dbReference>
<gene>
    <name evidence="3" type="ORF">J4E00_13765</name>
</gene>
<comment type="caution">
    <text evidence="3">The sequence shown here is derived from an EMBL/GenBank/DDBJ whole genome shotgun (WGS) entry which is preliminary data.</text>
</comment>
<organism evidence="3 4">
    <name type="scientific">Hymenobacter negativus</name>
    <dbReference type="NCBI Taxonomy" id="2795026"/>
    <lineage>
        <taxon>Bacteria</taxon>
        <taxon>Pseudomonadati</taxon>
        <taxon>Bacteroidota</taxon>
        <taxon>Cytophagia</taxon>
        <taxon>Cytophagales</taxon>
        <taxon>Hymenobacteraceae</taxon>
        <taxon>Hymenobacter</taxon>
    </lineage>
</organism>
<dbReference type="Pfam" id="PF04909">
    <property type="entry name" value="Amidohydro_2"/>
    <property type="match status" value="1"/>
</dbReference>
<dbReference type="EMBL" id="JAGETZ010000005">
    <property type="protein sequence ID" value="MBO2010126.1"/>
    <property type="molecule type" value="Genomic_DNA"/>
</dbReference>
<protein>
    <submittedName>
        <fullName evidence="3">Amidohydrolase family protein</fullName>
    </submittedName>
</protein>
<comment type="similarity">
    <text evidence="1">Belongs to the metallo-dependent hydrolases superfamily.</text>
</comment>
<dbReference type="PANTHER" id="PTHR43569">
    <property type="entry name" value="AMIDOHYDROLASE"/>
    <property type="match status" value="1"/>
</dbReference>
<name>A0ABS3QFX0_9BACT</name>
<feature type="domain" description="Amidohydrolase-related" evidence="2">
    <location>
        <begin position="4"/>
        <end position="276"/>
    </location>
</feature>
<dbReference type="InterPro" id="IPR006680">
    <property type="entry name" value="Amidohydro-rel"/>
</dbReference>
<dbReference type="Proteomes" id="UP000664369">
    <property type="component" value="Unassembled WGS sequence"/>
</dbReference>
<dbReference type="InterPro" id="IPR052350">
    <property type="entry name" value="Metallo-dep_Lactonases"/>
</dbReference>
<evidence type="ECO:0000259" key="2">
    <source>
        <dbReference type="Pfam" id="PF04909"/>
    </source>
</evidence>
<evidence type="ECO:0000256" key="1">
    <source>
        <dbReference type="ARBA" id="ARBA00038310"/>
    </source>
</evidence>
<dbReference type="Gene3D" id="3.20.20.140">
    <property type="entry name" value="Metal-dependent hydrolases"/>
    <property type="match status" value="1"/>
</dbReference>
<dbReference type="InterPro" id="IPR032466">
    <property type="entry name" value="Metal_Hydrolase"/>
</dbReference>
<evidence type="ECO:0000313" key="3">
    <source>
        <dbReference type="EMBL" id="MBO2010126.1"/>
    </source>
</evidence>
<dbReference type="RefSeq" id="WP_208175756.1">
    <property type="nucleotide sequence ID" value="NZ_JAGETZ010000005.1"/>
</dbReference>
<proteinExistence type="inferred from homology"/>
<sequence length="278" mass="31351">MARIDAHQHFWQFDPVRDAWIGTDMAAIQRDFLPTDLAPILQKHGLDGCVAVQASQSEAETDWLLQLAGEHDFIRGVVGWVDLQAENIHERLAHYSRFDKLKGFRHVLQGEADRALMLRNEFRRGVAALYQHGFAYDLLVLPDQLSYAAELAAAFPAQPFVLDHLAKPLIKAGEIEPWRRDLQALAAHENVLCKISGMVTEADWQHWQPADFRPYLDVVFEAFGANRVLFGSDWPVCNVAGGYGRTHALVADYVARLSTGEQARFWGGNAVRFYNLAN</sequence>
<accession>A0ABS3QFX0</accession>